<evidence type="ECO:0000313" key="2">
    <source>
        <dbReference type="EMBL" id="VDN45659.1"/>
    </source>
</evidence>
<evidence type="ECO:0000313" key="4">
    <source>
        <dbReference type="WBParaSite" id="GPUH_0002653701-mRNA-1"/>
    </source>
</evidence>
<gene>
    <name evidence="2" type="ORF">GPUH_LOCUS26510</name>
</gene>
<keyword evidence="3" id="KW-1185">Reference proteome</keyword>
<dbReference type="WBParaSite" id="GPUH_0002653701-mRNA-1">
    <property type="protein sequence ID" value="GPUH_0002653701-mRNA-1"/>
    <property type="gene ID" value="GPUH_0002653701"/>
</dbReference>
<organism evidence="4">
    <name type="scientific">Gongylonema pulchrum</name>
    <dbReference type="NCBI Taxonomy" id="637853"/>
    <lineage>
        <taxon>Eukaryota</taxon>
        <taxon>Metazoa</taxon>
        <taxon>Ecdysozoa</taxon>
        <taxon>Nematoda</taxon>
        <taxon>Chromadorea</taxon>
        <taxon>Rhabditida</taxon>
        <taxon>Spirurina</taxon>
        <taxon>Spiruromorpha</taxon>
        <taxon>Spiruroidea</taxon>
        <taxon>Gongylonematidae</taxon>
        <taxon>Gongylonema</taxon>
    </lineage>
</organism>
<reference evidence="4" key="1">
    <citation type="submission" date="2016-06" db="UniProtKB">
        <authorList>
            <consortium name="WormBaseParasite"/>
        </authorList>
    </citation>
    <scope>IDENTIFICATION</scope>
</reference>
<sequence>MKDDSRTEARSSPQSICSASSARPQSPPAAGTNHDKPQSPDGEASNGPQSPRIVEEGEIPQSTGIGTCHEVDQHETPKSPEQQELNPEQQPQAIAEISARKEAVSFLYIWDHNVIFVLFRALALAQNLTENSGLVVYWKD</sequence>
<evidence type="ECO:0000256" key="1">
    <source>
        <dbReference type="SAM" id="MobiDB-lite"/>
    </source>
</evidence>
<feature type="region of interest" description="Disordered" evidence="1">
    <location>
        <begin position="1"/>
        <end position="91"/>
    </location>
</feature>
<dbReference type="AlphaFoldDB" id="A0A183EZW6"/>
<feature type="compositionally biased region" description="Basic and acidic residues" evidence="1">
    <location>
        <begin position="69"/>
        <end position="78"/>
    </location>
</feature>
<proteinExistence type="predicted"/>
<dbReference type="EMBL" id="UYRT01111516">
    <property type="protein sequence ID" value="VDN45659.1"/>
    <property type="molecule type" value="Genomic_DNA"/>
</dbReference>
<accession>A0A183EZW6</accession>
<evidence type="ECO:0000313" key="3">
    <source>
        <dbReference type="Proteomes" id="UP000271098"/>
    </source>
</evidence>
<feature type="compositionally biased region" description="Low complexity" evidence="1">
    <location>
        <begin position="10"/>
        <end position="30"/>
    </location>
</feature>
<feature type="compositionally biased region" description="Low complexity" evidence="1">
    <location>
        <begin position="80"/>
        <end position="91"/>
    </location>
</feature>
<reference evidence="2 3" key="2">
    <citation type="submission" date="2018-11" db="EMBL/GenBank/DDBJ databases">
        <authorList>
            <consortium name="Pathogen Informatics"/>
        </authorList>
    </citation>
    <scope>NUCLEOTIDE SEQUENCE [LARGE SCALE GENOMIC DNA]</scope>
</reference>
<protein>
    <submittedName>
        <fullName evidence="2 4">Uncharacterized protein</fullName>
    </submittedName>
</protein>
<name>A0A183EZW6_9BILA</name>
<dbReference type="Proteomes" id="UP000271098">
    <property type="component" value="Unassembled WGS sequence"/>
</dbReference>